<dbReference type="Proteomes" id="UP001210211">
    <property type="component" value="Unassembled WGS sequence"/>
</dbReference>
<evidence type="ECO:0000259" key="5">
    <source>
        <dbReference type="Pfam" id="PF13178"/>
    </source>
</evidence>
<dbReference type="InterPro" id="IPR000048">
    <property type="entry name" value="IQ_motif_EF-hand-BS"/>
</dbReference>
<keyword evidence="1" id="KW-0112">Calmodulin-binding</keyword>
<reference evidence="6 7" key="1">
    <citation type="journal article" date="2022" name="Cell">
        <title>Repeat-based holocentromeres influence genome architecture and karyotype evolution.</title>
        <authorList>
            <person name="Hofstatter P.G."/>
            <person name="Thangavel G."/>
            <person name="Lux T."/>
            <person name="Neumann P."/>
            <person name="Vondrak T."/>
            <person name="Novak P."/>
            <person name="Zhang M."/>
            <person name="Costa L."/>
            <person name="Castellani M."/>
            <person name="Scott A."/>
            <person name="Toegelov H."/>
            <person name="Fuchs J."/>
            <person name="Mata-Sucre Y."/>
            <person name="Dias Y."/>
            <person name="Vanzela A.L.L."/>
            <person name="Huettel B."/>
            <person name="Almeida C.C.S."/>
            <person name="Simkova H."/>
            <person name="Souza G."/>
            <person name="Pedrosa-Harand A."/>
            <person name="Macas J."/>
            <person name="Mayer K.F.X."/>
            <person name="Houben A."/>
            <person name="Marques A."/>
        </authorList>
    </citation>
    <scope>NUCLEOTIDE SEQUENCE [LARGE SCALE GENOMIC DNA]</scope>
    <source>
        <strain evidence="6">RhyTen1mFocal</strain>
    </source>
</reference>
<feature type="compositionally biased region" description="Basic and acidic residues" evidence="4">
    <location>
        <begin position="106"/>
        <end position="128"/>
    </location>
</feature>
<dbReference type="PROSITE" id="PS50096">
    <property type="entry name" value="IQ"/>
    <property type="match status" value="2"/>
</dbReference>
<dbReference type="Pfam" id="PF13178">
    <property type="entry name" value="DUF4005"/>
    <property type="match status" value="1"/>
</dbReference>
<evidence type="ECO:0000313" key="7">
    <source>
        <dbReference type="Proteomes" id="UP001210211"/>
    </source>
</evidence>
<organism evidence="6 7">
    <name type="scientific">Rhynchospora tenuis</name>
    <dbReference type="NCBI Taxonomy" id="198213"/>
    <lineage>
        <taxon>Eukaryota</taxon>
        <taxon>Viridiplantae</taxon>
        <taxon>Streptophyta</taxon>
        <taxon>Embryophyta</taxon>
        <taxon>Tracheophyta</taxon>
        <taxon>Spermatophyta</taxon>
        <taxon>Magnoliopsida</taxon>
        <taxon>Liliopsida</taxon>
        <taxon>Poales</taxon>
        <taxon>Cyperaceae</taxon>
        <taxon>Cyperoideae</taxon>
        <taxon>Rhynchosporeae</taxon>
        <taxon>Rhynchospora</taxon>
    </lineage>
</organism>
<evidence type="ECO:0000256" key="2">
    <source>
        <dbReference type="ARBA" id="ARBA00024341"/>
    </source>
</evidence>
<dbReference type="AlphaFoldDB" id="A0AAD6A1X7"/>
<dbReference type="SMART" id="SM00015">
    <property type="entry name" value="IQ"/>
    <property type="match status" value="1"/>
</dbReference>
<evidence type="ECO:0000256" key="4">
    <source>
        <dbReference type="SAM" id="MobiDB-lite"/>
    </source>
</evidence>
<evidence type="ECO:0000256" key="1">
    <source>
        <dbReference type="ARBA" id="ARBA00022860"/>
    </source>
</evidence>
<dbReference type="EMBL" id="JAMRDG010000001">
    <property type="protein sequence ID" value="KAJ3708214.1"/>
    <property type="molecule type" value="Genomic_DNA"/>
</dbReference>
<gene>
    <name evidence="6" type="ORF">LUZ61_011919</name>
</gene>
<keyword evidence="7" id="KW-1185">Reference proteome</keyword>
<feature type="domain" description="DUF4005" evidence="5">
    <location>
        <begin position="508"/>
        <end position="570"/>
    </location>
</feature>
<comment type="caution">
    <text evidence="6">The sequence shown here is derived from an EMBL/GenBank/DDBJ whole genome shotgun (WGS) entry which is preliminary data.</text>
</comment>
<accession>A0AAD6A1X7</accession>
<comment type="subunit">
    <text evidence="3">Binds to multiple calmodulin (CaM) in the presence of Ca(2+) and CaM-like proteins.</text>
</comment>
<name>A0AAD6A1X7_9POAL</name>
<dbReference type="Gene3D" id="1.20.5.190">
    <property type="match status" value="1"/>
</dbReference>
<feature type="region of interest" description="Disordered" evidence="4">
    <location>
        <begin position="106"/>
        <end position="146"/>
    </location>
</feature>
<dbReference type="Pfam" id="PF00612">
    <property type="entry name" value="IQ"/>
    <property type="match status" value="1"/>
</dbReference>
<dbReference type="GO" id="GO:0005516">
    <property type="term" value="F:calmodulin binding"/>
    <property type="evidence" value="ECO:0007669"/>
    <property type="project" value="UniProtKB-KW"/>
</dbReference>
<dbReference type="InterPro" id="IPR025064">
    <property type="entry name" value="DUF4005"/>
</dbReference>
<proteinExistence type="inferred from homology"/>
<dbReference type="PANTHER" id="PTHR32295:SF113">
    <property type="entry name" value="PROTEIN IQ-DOMAIN 14"/>
    <property type="match status" value="1"/>
</dbReference>
<evidence type="ECO:0000313" key="6">
    <source>
        <dbReference type="EMBL" id="KAJ3708214.1"/>
    </source>
</evidence>
<comment type="similarity">
    <text evidence="2">Belongs to the IQD family.</text>
</comment>
<evidence type="ECO:0000256" key="3">
    <source>
        <dbReference type="ARBA" id="ARBA00024378"/>
    </source>
</evidence>
<protein>
    <recommendedName>
        <fullName evidence="5">DUF4005 domain-containing protein</fullName>
    </recommendedName>
</protein>
<dbReference type="PANTHER" id="PTHR32295">
    <property type="entry name" value="IQ-DOMAIN 5-RELATED"/>
    <property type="match status" value="1"/>
</dbReference>
<sequence length="617" mass="71539">MRMKLLKRYKCLMSDVSEDFAKSVEKKYGTDANEMGKKGNWFSAIKKAFTGSSKDKPLTALTEKNNARDKKKWILGKPKNGEINTFIPLCREPSSIEKILGDAEKDLEQPYKRHHELPPNRRSVENERAQYQSRHRRPVEPERDPYHNRRSVEAYNHGDSYRNMVHQVPPTRLHHPQQQVDQNRSPQIPIYRFEDQDRELEQKSTHQVQVQKARNESDLRQREANLAPKKVQMVHVRRPKLSPNVAHASALRIQTAFRGFLARRNYRALKGLIRLQTMMRGHGIKRQTMETMKRMQLLVKVQTQIHARRVEMMEKRASQPHHTSETDGIFGRWITQPYENSWNDSVLSKEEVEVRMRRKVEAVMKRERALAYAYSHQILKATPAAATAILADLHAGANQWCWTPYDRHQPDESYAKPRIKLPTQTQPEFNTLFDHETPDRSYAKPRIKHPIHNHLEFNTSFDHHLPDESYAKPKIKHPIQTQLEFNTPLKDFNSPKPKFKLNTKPKSIIKDDDSLTSCPPFTVPNYMAPTLSAKAKVKARVQDRQDDKKRFSFGLGQGIGSIKWGKGSFWNTAPSERISNAPSEVSRRHRSTLSVASGFSIDSAVSMPVVVGRRPFR</sequence>